<dbReference type="GO" id="GO:0003680">
    <property type="term" value="F:minor groove of adenine-thymine-rich DNA binding"/>
    <property type="evidence" value="ECO:0007669"/>
    <property type="project" value="UniProtKB-UniRule"/>
</dbReference>
<dbReference type="Proteomes" id="UP000287651">
    <property type="component" value="Unassembled WGS sequence"/>
</dbReference>
<keyword evidence="1" id="KW-0804">Transcription</keyword>
<dbReference type="GO" id="GO:0005634">
    <property type="term" value="C:nucleus"/>
    <property type="evidence" value="ECO:0007669"/>
    <property type="project" value="UniProtKB-SubCell"/>
</dbReference>
<comment type="caution">
    <text evidence="4">The sequence shown here is derived from an EMBL/GenBank/DDBJ whole genome shotgun (WGS) entry which is preliminary data.</text>
</comment>
<feature type="compositionally biased region" description="Basic and acidic residues" evidence="2">
    <location>
        <begin position="142"/>
        <end position="153"/>
    </location>
</feature>
<reference evidence="4 5" key="1">
    <citation type="journal article" date="2014" name="Agronomy (Basel)">
        <title>A Draft Genome Sequence for Ensete ventricosum, the Drought-Tolerant Tree Against Hunger.</title>
        <authorList>
            <person name="Harrison J."/>
            <person name="Moore K.A."/>
            <person name="Paszkiewicz K."/>
            <person name="Jones T."/>
            <person name="Grant M."/>
            <person name="Ambacheew D."/>
            <person name="Muzemil S."/>
            <person name="Studholme D.J."/>
        </authorList>
    </citation>
    <scope>NUCLEOTIDE SEQUENCE [LARGE SCALE GENOMIC DNA]</scope>
</reference>
<comment type="domain">
    <text evidence="1">The PPC domain mediates interactions between AHL proteins.</text>
</comment>
<dbReference type="InterPro" id="IPR005175">
    <property type="entry name" value="PPC_dom"/>
</dbReference>
<dbReference type="Pfam" id="PF03479">
    <property type="entry name" value="PCC"/>
    <property type="match status" value="1"/>
</dbReference>
<dbReference type="AlphaFoldDB" id="A0A426Z6N6"/>
<keyword evidence="1" id="KW-0805">Transcription regulation</keyword>
<evidence type="ECO:0000313" key="4">
    <source>
        <dbReference type="EMBL" id="RRT59583.1"/>
    </source>
</evidence>
<dbReference type="PANTHER" id="PTHR31500">
    <property type="entry name" value="AT-HOOK MOTIF NUCLEAR-LOCALIZED PROTEIN 9"/>
    <property type="match status" value="1"/>
</dbReference>
<keyword evidence="1" id="KW-0539">Nucleus</keyword>
<dbReference type="EMBL" id="AMZH03008153">
    <property type="protein sequence ID" value="RRT59583.1"/>
    <property type="molecule type" value="Genomic_DNA"/>
</dbReference>
<organism evidence="4 5">
    <name type="scientific">Ensete ventricosum</name>
    <name type="common">Abyssinian banana</name>
    <name type="synonym">Musa ensete</name>
    <dbReference type="NCBI Taxonomy" id="4639"/>
    <lineage>
        <taxon>Eukaryota</taxon>
        <taxon>Viridiplantae</taxon>
        <taxon>Streptophyta</taxon>
        <taxon>Embryophyta</taxon>
        <taxon>Tracheophyta</taxon>
        <taxon>Spermatophyta</taxon>
        <taxon>Magnoliopsida</taxon>
        <taxon>Liliopsida</taxon>
        <taxon>Zingiberales</taxon>
        <taxon>Musaceae</taxon>
        <taxon>Ensete</taxon>
    </lineage>
</organism>
<sequence>MSFSQQGPRAICILSASGVVSTATLCHYATSGDTVTYKGHFGILSLSGSYMVSDTGGSQGRSGWLNISLFGLDGRVIGGSVAGPLLATSPVQVTTTLICSFHDASSFRCALSILVQVVMGSFVRPASNAKNKGIIARHETGGHESEHWNEDQQRMPPSLPNQNLSSSQVGGGGWSSPRPLDTTSAHLNIDLTRG</sequence>
<proteinExistence type="predicted"/>
<feature type="domain" description="PPC" evidence="3">
    <location>
        <begin position="1"/>
        <end position="125"/>
    </location>
</feature>
<comment type="function">
    <text evidence="1">Transcription factor that specifically binds AT-rich DNA sequences related to the nuclear matrix attachment regions (MARs).</text>
</comment>
<accession>A0A426Z6N6</accession>
<dbReference type="Gene3D" id="3.30.1330.80">
    <property type="entry name" value="Hypothetical protein, similar to alpha- acetolactate decarboxylase, domain 2"/>
    <property type="match status" value="1"/>
</dbReference>
<dbReference type="CDD" id="cd11378">
    <property type="entry name" value="DUF296"/>
    <property type="match status" value="1"/>
</dbReference>
<dbReference type="PROSITE" id="PS51742">
    <property type="entry name" value="PPC"/>
    <property type="match status" value="1"/>
</dbReference>
<comment type="subcellular location">
    <subcellularLocation>
        <location evidence="1">Nucleus</location>
    </subcellularLocation>
</comment>
<gene>
    <name evidence="4" type="ORF">B296_00038620</name>
</gene>
<protein>
    <recommendedName>
        <fullName evidence="1">AT-hook motif nuclear-localized protein</fullName>
    </recommendedName>
</protein>
<evidence type="ECO:0000313" key="5">
    <source>
        <dbReference type="Proteomes" id="UP000287651"/>
    </source>
</evidence>
<feature type="region of interest" description="Disordered" evidence="2">
    <location>
        <begin position="142"/>
        <end position="194"/>
    </location>
</feature>
<evidence type="ECO:0000256" key="1">
    <source>
        <dbReference type="RuleBase" id="RU367031"/>
    </source>
</evidence>
<dbReference type="SUPFAM" id="SSF117856">
    <property type="entry name" value="AF0104/ALDC/Ptd012-like"/>
    <property type="match status" value="1"/>
</dbReference>
<evidence type="ECO:0000259" key="3">
    <source>
        <dbReference type="PROSITE" id="PS51742"/>
    </source>
</evidence>
<evidence type="ECO:0000256" key="2">
    <source>
        <dbReference type="SAM" id="MobiDB-lite"/>
    </source>
</evidence>
<name>A0A426Z6N6_ENSVE</name>
<dbReference type="InterPro" id="IPR039605">
    <property type="entry name" value="AHL"/>
</dbReference>
<dbReference type="PANTHER" id="PTHR31500:SF9">
    <property type="entry name" value="AT-HOOK MOTIF NUCLEAR-LOCALIZED PROTEIN 9"/>
    <property type="match status" value="1"/>
</dbReference>
<keyword evidence="1" id="KW-0238">DNA-binding</keyword>